<keyword evidence="1" id="KW-0472">Membrane</keyword>
<dbReference type="Proteomes" id="UP000197025">
    <property type="component" value="Unassembled WGS sequence"/>
</dbReference>
<reference evidence="3" key="1">
    <citation type="submission" date="2017-06" db="EMBL/GenBank/DDBJ databases">
        <authorList>
            <person name="Varghese N."/>
            <person name="Submissions S."/>
        </authorList>
    </citation>
    <scope>NUCLEOTIDE SEQUENCE [LARGE SCALE GENOMIC DNA]</scope>
    <source>
        <strain evidence="3">JAD2</strain>
    </source>
</reference>
<dbReference type="InterPro" id="IPR007404">
    <property type="entry name" value="YdjM-like"/>
</dbReference>
<protein>
    <submittedName>
        <fullName evidence="2">LexA-binding, inner membrane-associated putative hydrolase</fullName>
    </submittedName>
</protein>
<keyword evidence="3" id="KW-1185">Reference proteome</keyword>
<dbReference type="RefSeq" id="WP_088571506.1">
    <property type="nucleotide sequence ID" value="NZ_FYEK01000031.1"/>
</dbReference>
<feature type="transmembrane region" description="Helical" evidence="1">
    <location>
        <begin position="63"/>
        <end position="83"/>
    </location>
</feature>
<keyword evidence="2" id="KW-0378">Hydrolase</keyword>
<dbReference type="EMBL" id="FYEK01000031">
    <property type="protein sequence ID" value="SNB67479.1"/>
    <property type="molecule type" value="Genomic_DNA"/>
</dbReference>
<dbReference type="OrthoDB" id="9804503at2"/>
<keyword evidence="1" id="KW-0812">Transmembrane</keyword>
<organism evidence="2 3">
    <name type="scientific">Thermoflexus hugenholtzii JAD2</name>
    <dbReference type="NCBI Taxonomy" id="877466"/>
    <lineage>
        <taxon>Bacteria</taxon>
        <taxon>Bacillati</taxon>
        <taxon>Chloroflexota</taxon>
        <taxon>Thermoflexia</taxon>
        <taxon>Thermoflexales</taxon>
        <taxon>Thermoflexaceae</taxon>
        <taxon>Thermoflexus</taxon>
    </lineage>
</organism>
<feature type="transmembrane region" description="Helical" evidence="1">
    <location>
        <begin position="140"/>
        <end position="157"/>
    </location>
</feature>
<feature type="transmembrane region" description="Helical" evidence="1">
    <location>
        <begin position="95"/>
        <end position="120"/>
    </location>
</feature>
<evidence type="ECO:0000313" key="3">
    <source>
        <dbReference type="Proteomes" id="UP000197025"/>
    </source>
</evidence>
<dbReference type="Pfam" id="PF04307">
    <property type="entry name" value="YdjM"/>
    <property type="match status" value="1"/>
</dbReference>
<dbReference type="GO" id="GO:0016787">
    <property type="term" value="F:hydrolase activity"/>
    <property type="evidence" value="ECO:0007669"/>
    <property type="project" value="UniProtKB-KW"/>
</dbReference>
<evidence type="ECO:0000313" key="2">
    <source>
        <dbReference type="EMBL" id="SNB67479.1"/>
    </source>
</evidence>
<evidence type="ECO:0000256" key="1">
    <source>
        <dbReference type="SAM" id="Phobius"/>
    </source>
</evidence>
<keyword evidence="1" id="KW-1133">Transmembrane helix</keyword>
<sequence>MPQPGLHGLFALGVLRLRPAPRGFALGLMAGALLPDLDTYPQGIAVVLGMDPARAEALFHRTLTHSLFFAIGVALALAGSARLRGDRAQMAFAGGWLLGSVGLHILPDLLAWFDGVGILWPLWSVNLWAGVALPHPVPNLLRAMNFYAFAAYLFALGKEARRRGMDRRGLISLRKEVKVQLGLGALFTPLALLLPTSQYNLLDGAAFLLWAYPRVLWITWRMRSVIEAMG</sequence>
<proteinExistence type="predicted"/>
<dbReference type="AlphaFoldDB" id="A0A212R5W3"/>
<accession>A0A212R5W3</accession>
<gene>
    <name evidence="2" type="ORF">SAMN02746019_00013290</name>
</gene>
<feature type="transmembrane region" description="Helical" evidence="1">
    <location>
        <begin position="177"/>
        <end position="195"/>
    </location>
</feature>
<name>A0A212R5W3_9CHLR</name>
<dbReference type="InParanoid" id="A0A212R5W3"/>